<dbReference type="OrthoDB" id="67933at2759"/>
<protein>
    <submittedName>
        <fullName evidence="6">Leucine-rich repeat-containing protein 47</fullName>
    </submittedName>
</protein>
<feature type="region of interest" description="Disordered" evidence="3">
    <location>
        <begin position="527"/>
        <end position="546"/>
    </location>
</feature>
<reference evidence="6" key="1">
    <citation type="submission" date="2025-08" db="UniProtKB">
        <authorList>
            <consortium name="RefSeq"/>
        </authorList>
    </citation>
    <scope>IDENTIFICATION</scope>
</reference>
<gene>
    <name evidence="6" type="primary">lrrc47</name>
</gene>
<evidence type="ECO:0000313" key="5">
    <source>
        <dbReference type="Proteomes" id="UP000515145"/>
    </source>
</evidence>
<evidence type="ECO:0000313" key="6">
    <source>
        <dbReference type="RefSeq" id="XP_028264729.1"/>
    </source>
</evidence>
<dbReference type="Pfam" id="PF13855">
    <property type="entry name" value="LRR_8"/>
    <property type="match status" value="1"/>
</dbReference>
<feature type="compositionally biased region" description="Basic residues" evidence="3">
    <location>
        <begin position="294"/>
        <end position="306"/>
    </location>
</feature>
<dbReference type="PROSITE" id="PS51450">
    <property type="entry name" value="LRR"/>
    <property type="match status" value="3"/>
</dbReference>
<dbReference type="Gene3D" id="3.80.10.10">
    <property type="entry name" value="Ribonuclease Inhibitor"/>
    <property type="match status" value="1"/>
</dbReference>
<dbReference type="SUPFAM" id="SSF52058">
    <property type="entry name" value="L domain-like"/>
    <property type="match status" value="1"/>
</dbReference>
<dbReference type="GO" id="GO:0003723">
    <property type="term" value="F:RNA binding"/>
    <property type="evidence" value="ECO:0007669"/>
    <property type="project" value="InterPro"/>
</dbReference>
<keyword evidence="5" id="KW-1185">Reference proteome</keyword>
<dbReference type="InterPro" id="IPR005146">
    <property type="entry name" value="B3/B4_tRNA-bd"/>
</dbReference>
<dbReference type="InterPro" id="IPR032675">
    <property type="entry name" value="LRR_dom_sf"/>
</dbReference>
<dbReference type="Pfam" id="PF23598">
    <property type="entry name" value="LRR_14"/>
    <property type="match status" value="1"/>
</dbReference>
<dbReference type="RefSeq" id="XP_028264729.1">
    <property type="nucleotide sequence ID" value="XM_028408928.1"/>
</dbReference>
<dbReference type="SMART" id="SM00873">
    <property type="entry name" value="B3_4"/>
    <property type="match status" value="1"/>
</dbReference>
<dbReference type="GO" id="GO:0006432">
    <property type="term" value="P:phenylalanyl-tRNA aminoacylation"/>
    <property type="evidence" value="ECO:0007669"/>
    <property type="project" value="InterPro"/>
</dbReference>
<feature type="compositionally biased region" description="Basic and acidic residues" evidence="3">
    <location>
        <begin position="279"/>
        <end position="293"/>
    </location>
</feature>
<dbReference type="InterPro" id="IPR003591">
    <property type="entry name" value="Leu-rich_rpt_typical-subtyp"/>
</dbReference>
<evidence type="ECO:0000256" key="1">
    <source>
        <dbReference type="ARBA" id="ARBA00022614"/>
    </source>
</evidence>
<dbReference type="PANTHER" id="PTHR10947:SF3">
    <property type="entry name" value="LEUCINE-RICH REPEAT-CONTAINING PROTEIN 47"/>
    <property type="match status" value="1"/>
</dbReference>
<name>A0A6P7IU77_9TELE</name>
<dbReference type="InterPro" id="IPR001611">
    <property type="entry name" value="Leu-rich_rpt"/>
</dbReference>
<dbReference type="InterPro" id="IPR055414">
    <property type="entry name" value="LRR_R13L4/SHOC2-like"/>
</dbReference>
<dbReference type="SMART" id="SM00369">
    <property type="entry name" value="LRR_TYP"/>
    <property type="match status" value="5"/>
</dbReference>
<feature type="domain" description="B3/B4 tRNA-binding" evidence="4">
    <location>
        <begin position="346"/>
        <end position="522"/>
    </location>
</feature>
<proteinExistence type="predicted"/>
<dbReference type="Gene3D" id="3.50.40.10">
    <property type="entry name" value="Phenylalanyl-trna Synthetase, Chain B, domain 3"/>
    <property type="match status" value="1"/>
</dbReference>
<keyword evidence="2" id="KW-0677">Repeat</keyword>
<keyword evidence="1" id="KW-0433">Leucine-rich repeat</keyword>
<dbReference type="PRINTS" id="PR00019">
    <property type="entry name" value="LEURICHRPT"/>
</dbReference>
<dbReference type="Proteomes" id="UP000515145">
    <property type="component" value="Chromosome 7"/>
</dbReference>
<feature type="compositionally biased region" description="Gly residues" evidence="3">
    <location>
        <begin position="531"/>
        <end position="540"/>
    </location>
</feature>
<dbReference type="InterPro" id="IPR020825">
    <property type="entry name" value="Phe-tRNA_synthase-like_B3/B4"/>
</dbReference>
<dbReference type="CTD" id="57470"/>
<sequence length="585" mass="64915">MIIPPYKEAGDVRLAACSLPKEEEYQTSDSMDVEKWPEIEKAATEKRRELVLQGSSVDKRISSNGGLAPSIYSLTLLNYLEVSQCPNLTEIHEDIQHLVNLQSLILCRNKLASIPNVIGNLKSLKVLDLSVNNLTVLPDGITQLKELNTLNVSCNSLEVLPEGLSQCTKLSTINISRNQMAELPADLYSEQLDLLSSLVASDNSIQELSGRIHKLSALKVLDLSNNKLSEIPSDLSDCPKLKEIHFKGNKLNDKRLEKMVNGCQTKSILDYLRGKGRSRHGEGGGDTDGGRSADKKKRQHQTKKKERVTEEEDEVEELNKMVVRVLHVSDAPTAITVKVSAEVKDVRPYLVCCIVRGMNLKAGNSLKRFLMAQTKLHDDLCGKRTIATIATHDVQLLKSPLTYDVRPPTQLKVVPLGRKEMTAVELVRLLHLEADELRKQKKRQNVTGLHKYLQLLQGKPLYPCLVDAEGHVISFPPITNSEKTKIKKTTKELFLEVTSDTSLQTCKDIMDALIVKMAELNKFTAEHQEDGGSGGEGGGPAEPLETSSQLIIQQVRTVDQDGNLKVVYPSKTDLSKDISNLTVVW</sequence>
<dbReference type="InParanoid" id="A0A6P7IU77"/>
<accession>A0A6P7IU77</accession>
<dbReference type="SMART" id="SM00364">
    <property type="entry name" value="LRR_BAC"/>
    <property type="match status" value="4"/>
</dbReference>
<dbReference type="GO" id="GO:0004826">
    <property type="term" value="F:phenylalanine-tRNA ligase activity"/>
    <property type="evidence" value="ECO:0007669"/>
    <property type="project" value="InterPro"/>
</dbReference>
<dbReference type="InterPro" id="IPR045060">
    <property type="entry name" value="Phe-tRNA-ligase_IIc_bsu"/>
</dbReference>
<evidence type="ECO:0000259" key="4">
    <source>
        <dbReference type="SMART" id="SM00873"/>
    </source>
</evidence>
<evidence type="ECO:0000256" key="3">
    <source>
        <dbReference type="SAM" id="MobiDB-lite"/>
    </source>
</evidence>
<feature type="region of interest" description="Disordered" evidence="3">
    <location>
        <begin position="274"/>
        <end position="314"/>
    </location>
</feature>
<dbReference type="GeneID" id="114437959"/>
<dbReference type="AlphaFoldDB" id="A0A6P7IU77"/>
<dbReference type="PANTHER" id="PTHR10947">
    <property type="entry name" value="PHENYLALANYL-TRNA SYNTHETASE BETA CHAIN AND LEUCINE-RICH REPEAT-CONTAINING PROTEIN 47"/>
    <property type="match status" value="1"/>
</dbReference>
<evidence type="ECO:0000256" key="2">
    <source>
        <dbReference type="ARBA" id="ARBA00022737"/>
    </source>
</evidence>
<organism evidence="5 6">
    <name type="scientific">Parambassis ranga</name>
    <name type="common">Indian glassy fish</name>
    <dbReference type="NCBI Taxonomy" id="210632"/>
    <lineage>
        <taxon>Eukaryota</taxon>
        <taxon>Metazoa</taxon>
        <taxon>Chordata</taxon>
        <taxon>Craniata</taxon>
        <taxon>Vertebrata</taxon>
        <taxon>Euteleostomi</taxon>
        <taxon>Actinopterygii</taxon>
        <taxon>Neopterygii</taxon>
        <taxon>Teleostei</taxon>
        <taxon>Neoteleostei</taxon>
        <taxon>Acanthomorphata</taxon>
        <taxon>Ovalentaria</taxon>
        <taxon>Ambassidae</taxon>
        <taxon>Parambassis</taxon>
    </lineage>
</organism>